<dbReference type="AlphaFoldDB" id="A0A7E4VDI6"/>
<dbReference type="WBParaSite" id="Pan_g19726.t1">
    <property type="protein sequence ID" value="Pan_g19726.t1"/>
    <property type="gene ID" value="Pan_g19726"/>
</dbReference>
<dbReference type="SUPFAM" id="SSF53474">
    <property type="entry name" value="alpha/beta-Hydrolases"/>
    <property type="match status" value="1"/>
</dbReference>
<dbReference type="InterPro" id="IPR029058">
    <property type="entry name" value="AB_hydrolase_fold"/>
</dbReference>
<name>A0A7E4VDI6_PANRE</name>
<evidence type="ECO:0000259" key="3">
    <source>
        <dbReference type="Pfam" id="PF00135"/>
    </source>
</evidence>
<dbReference type="InterPro" id="IPR050309">
    <property type="entry name" value="Type-B_Carboxylest/Lipase"/>
</dbReference>
<evidence type="ECO:0000256" key="1">
    <source>
        <dbReference type="SAM" id="MobiDB-lite"/>
    </source>
</evidence>
<keyword evidence="4" id="KW-1185">Reference proteome</keyword>
<dbReference type="InterPro" id="IPR002018">
    <property type="entry name" value="CarbesteraseB"/>
</dbReference>
<dbReference type="Proteomes" id="UP000492821">
    <property type="component" value="Unassembled WGS sequence"/>
</dbReference>
<proteinExistence type="predicted"/>
<keyword evidence="2" id="KW-0732">Signal</keyword>
<sequence>MDSRFHAVLIFCLLVVWKSALSTNPPSPRPEITISATRLIGTNLRDGKVHAFLGVPYAVPPVSANAFKPAIPLTSLNSDGDTVAFEATTWSSHCHVFHRQANNTHASADCLKIDFLRPSKDVDTNLLVIFSNEPFSAEKLANLVKLEVAVAVVHVREGVLGYATLAPTEKENSNYGISDILVALDFIQTNVKAFGVSNRIVIAAEGDVASAVHVAFDEWYPRANADLKYQLVLLNGHKKLARFQPSLKTHDNTVSVLRKLGCHETSAEKGMDCLRSKDLKDIIDASQTWEDDFEEFGAPFRLTPQHQDGAVFSPVPLILAVDTNLDPSYYQTENDFNPDYSESDFESFLSRILENEPIPTQNLDLLKRQLRHQYIDSVGDAKDAYFLWKQSRQILYDKVYHASTAALIKQLKKDHDTTVFLGKYQVPSPLKTCLGDTTPEYQQPFCDLFFKFVVRYVIKGEPTKRECDPGKPKWPELSSSKRPYFIELKDDGTIEWDHNFGQAADALWNKHLPFLESLNLASSETQETPQDDGSDLDPTHSEL</sequence>
<organism evidence="4 5">
    <name type="scientific">Panagrellus redivivus</name>
    <name type="common">Microworm</name>
    <dbReference type="NCBI Taxonomy" id="6233"/>
    <lineage>
        <taxon>Eukaryota</taxon>
        <taxon>Metazoa</taxon>
        <taxon>Ecdysozoa</taxon>
        <taxon>Nematoda</taxon>
        <taxon>Chromadorea</taxon>
        <taxon>Rhabditida</taxon>
        <taxon>Tylenchina</taxon>
        <taxon>Panagrolaimomorpha</taxon>
        <taxon>Panagrolaimoidea</taxon>
        <taxon>Panagrolaimidae</taxon>
        <taxon>Panagrellus</taxon>
    </lineage>
</organism>
<feature type="signal peptide" evidence="2">
    <location>
        <begin position="1"/>
        <end position="22"/>
    </location>
</feature>
<feature type="domain" description="Carboxylesterase type B" evidence="3">
    <location>
        <begin position="30"/>
        <end position="428"/>
    </location>
</feature>
<evidence type="ECO:0000313" key="4">
    <source>
        <dbReference type="Proteomes" id="UP000492821"/>
    </source>
</evidence>
<accession>A0A7E4VDI6</accession>
<dbReference type="Pfam" id="PF00135">
    <property type="entry name" value="COesterase"/>
    <property type="match status" value="1"/>
</dbReference>
<reference evidence="4" key="1">
    <citation type="journal article" date="2013" name="Genetics">
        <title>The draft genome and transcriptome of Panagrellus redivivus are shaped by the harsh demands of a free-living lifestyle.</title>
        <authorList>
            <person name="Srinivasan J."/>
            <person name="Dillman A.R."/>
            <person name="Macchietto M.G."/>
            <person name="Heikkinen L."/>
            <person name="Lakso M."/>
            <person name="Fracchia K.M."/>
            <person name="Antoshechkin I."/>
            <person name="Mortazavi A."/>
            <person name="Wong G."/>
            <person name="Sternberg P.W."/>
        </authorList>
    </citation>
    <scope>NUCLEOTIDE SEQUENCE [LARGE SCALE GENOMIC DNA]</scope>
    <source>
        <strain evidence="4">MT8872</strain>
    </source>
</reference>
<protein>
    <submittedName>
        <fullName evidence="5">COesterase domain-containing protein</fullName>
    </submittedName>
</protein>
<dbReference type="PANTHER" id="PTHR11559">
    <property type="entry name" value="CARBOXYLESTERASE"/>
    <property type="match status" value="1"/>
</dbReference>
<dbReference type="Gene3D" id="3.40.50.1820">
    <property type="entry name" value="alpha/beta hydrolase"/>
    <property type="match status" value="1"/>
</dbReference>
<feature type="chain" id="PRO_5028908987" evidence="2">
    <location>
        <begin position="23"/>
        <end position="543"/>
    </location>
</feature>
<evidence type="ECO:0000313" key="5">
    <source>
        <dbReference type="WBParaSite" id="Pan_g19726.t1"/>
    </source>
</evidence>
<feature type="region of interest" description="Disordered" evidence="1">
    <location>
        <begin position="520"/>
        <end position="543"/>
    </location>
</feature>
<reference evidence="5" key="2">
    <citation type="submission" date="2020-10" db="UniProtKB">
        <authorList>
            <consortium name="WormBaseParasite"/>
        </authorList>
    </citation>
    <scope>IDENTIFICATION</scope>
</reference>
<evidence type="ECO:0000256" key="2">
    <source>
        <dbReference type="SAM" id="SignalP"/>
    </source>
</evidence>